<dbReference type="GO" id="GO:0016042">
    <property type="term" value="P:lipid catabolic process"/>
    <property type="evidence" value="ECO:0007669"/>
    <property type="project" value="UniProtKB-UniRule"/>
</dbReference>
<evidence type="ECO:0000256" key="8">
    <source>
        <dbReference type="RuleBase" id="RU361262"/>
    </source>
</evidence>
<dbReference type="PANTHER" id="PTHR32176:SF103">
    <property type="entry name" value="OS08G0376550 PROTEIN"/>
    <property type="match status" value="1"/>
</dbReference>
<keyword evidence="3" id="KW-0611">Plant defense</keyword>
<dbReference type="InterPro" id="IPR016035">
    <property type="entry name" value="Acyl_Trfase/lysoPLipase"/>
</dbReference>
<proteinExistence type="inferred from homology"/>
<feature type="short sequence motif" description="DGA/G" evidence="7">
    <location>
        <begin position="982"/>
        <end position="984"/>
    </location>
</feature>
<comment type="function">
    <text evidence="8">Lipolytic acyl hydrolase (LAH).</text>
</comment>
<dbReference type="CDD" id="cd07214">
    <property type="entry name" value="Pat17_isozyme_like"/>
    <property type="match status" value="1"/>
</dbReference>
<feature type="active site" description="Nucleophile" evidence="7">
    <location>
        <position position="843"/>
    </location>
</feature>
<dbReference type="Proteomes" id="UP000636709">
    <property type="component" value="Unassembled WGS sequence"/>
</dbReference>
<dbReference type="GO" id="GO:0047372">
    <property type="term" value="F:monoacylglycerol lipase activity"/>
    <property type="evidence" value="ECO:0007669"/>
    <property type="project" value="TreeGrafter"/>
</dbReference>
<name>A0A835KTD4_9POAL</name>
<feature type="domain" description="PNPLA" evidence="10">
    <location>
        <begin position="776"/>
        <end position="995"/>
    </location>
</feature>
<feature type="short sequence motif" description="GXGXXG" evidence="7">
    <location>
        <begin position="59"/>
        <end position="64"/>
    </location>
</feature>
<keyword evidence="2 7" id="KW-0378">Hydrolase</keyword>
<accession>A0A835KTD4</accession>
<dbReference type="EMBL" id="JACEFO010000440">
    <property type="protein sequence ID" value="KAF8769535.1"/>
    <property type="molecule type" value="Genomic_DNA"/>
</dbReference>
<keyword evidence="12" id="KW-1185">Reference proteome</keyword>
<protein>
    <recommendedName>
        <fullName evidence="8">Patatin</fullName>
        <ecNumber evidence="8">3.1.1.-</ecNumber>
    </recommendedName>
</protein>
<comment type="caution">
    <text evidence="7">Lacks conserved residue(s) required for the propagation of feature annotation.</text>
</comment>
<comment type="domain">
    <text evidence="8">The nitrogen atoms of the two glycine residues in the GGXR motif define the oxyanion hole, and stabilize the oxyanion that forms during the nucleophilic attack by the catalytic serine during substrate cleavage.</text>
</comment>
<dbReference type="GO" id="GO:0004620">
    <property type="term" value="F:phospholipase activity"/>
    <property type="evidence" value="ECO:0007669"/>
    <property type="project" value="TreeGrafter"/>
</dbReference>
<sequence>MAPVLAPTGPAGHGTNGSGGLTLDPVAQRALSRGASMLSTPMSPPPKFGSIVTVLSIDGGGVRGIIPGTILAFLEEKLQELDGRPDARIADYFDVISGTSTGGLVTAMLTAPNKEGRPLFAAKDINDFYLKHWPNIFPARSGGPLDLLRSVLLGPKYDGKYLHSVVRDLLVDTKVSQVLQNIVIPTFDIKLLQPTIFSRYDARDDVSKDALLSDVCISTSAAPTYLPGHQFETNDKDGKPRAFNLIDGGVAANNPVSGRRPTPATKQILLGNQDFFPIKPADYARFMVLSLGTGSAKIEEKFDAVHFSQASSDLVDIHASVLFQALHCEKSYLRIQDDELKGDTSSVDVSTKENLNRLVDVGKALLKKPACKVNIETGKNEPDGTRGTNEKELIHFAKMLVDERRARLKKKANNILLSCRFPAVEFLAARPAQRCTLYTRRHARRRIRSTTHQGQSLPSLRVHALGSDPALIRIGPGVKRLEVCPLVLIYDHRHATATTYDRIVLVSSVSAPAGCTAHERSFGVAPAPPVLSLSRYGYKIDPTRTTGQRSTFEKARGDRESISSTSNGQSTRYAAGQGSNRSGGLTLDPAAQRVLSRVASTLSTPMSPPPKFGSIVTVLSIDGGGVRGIIPGTILGFLEKKLQVSLATASGAAETYSRATEASEAFSTALARIANVARLSTPVQAARQHHDRFWGICQSSPCVVSGMGCLPGSARRRMTCWHEPAATHPSSPSVPPLHRSALAHCPPILSLGPSSLIVDQRVLPHRLLPAGARGVLLLPGRGALWLAPHRHAPHLFPRPPQAGGPGQLRSCLAVPGGTFIVPRRAVPTRVSIADYFDVIAGTSTGGLVTAMLTAPNKDGRPLFAAKDINNFYLKHCPKIFPARRSVLSGPKYDGKYLHSVVRVLLGDTKVSQALQNIVIPTFDIKLLQPTVFSRYDARDDVSKDALLSDVCISTSAAPTYLPAHQFETKYKDGKPRAFNLIDGGVAANNPVSDRRLTPATKQILLGNQDFFPIKPADYGKFMVLSLGTGSAKVEEKFDAVQCSKWGILGWLYKKGATPIIDSFSQASSDMVDIHASVLFQALHSEKSYLRIQDDELKGDTSSVDLSTKENLNRLVDVGTALLKKPACKVNIETGKNEPDGTRGTNEKELIHFAKMLVDERRARLKKKGNSII</sequence>
<comment type="caution">
    <text evidence="11">The sequence shown here is derived from an EMBL/GenBank/DDBJ whole genome shotgun (WGS) entry which is preliminary data.</text>
</comment>
<dbReference type="PROSITE" id="PS51635">
    <property type="entry name" value="PNPLA"/>
    <property type="match status" value="2"/>
</dbReference>
<comment type="similarity">
    <text evidence="1 8">Belongs to the patatin family.</text>
</comment>
<dbReference type="AlphaFoldDB" id="A0A835KTD4"/>
<reference evidence="11" key="1">
    <citation type="submission" date="2020-07" db="EMBL/GenBank/DDBJ databases">
        <title>Genome sequence and genetic diversity analysis of an under-domesticated orphan crop, white fonio (Digitaria exilis).</title>
        <authorList>
            <person name="Bennetzen J.L."/>
            <person name="Chen S."/>
            <person name="Ma X."/>
            <person name="Wang X."/>
            <person name="Yssel A.E.J."/>
            <person name="Chaluvadi S.R."/>
            <person name="Johnson M."/>
            <person name="Gangashetty P."/>
            <person name="Hamidou F."/>
            <person name="Sanogo M.D."/>
            <person name="Zwaenepoel A."/>
            <person name="Wallace J."/>
            <person name="Van De Peer Y."/>
            <person name="Van Deynze A."/>
        </authorList>
    </citation>
    <scope>NUCLEOTIDE SEQUENCE</scope>
    <source>
        <tissue evidence="11">Leaves</tissue>
    </source>
</reference>
<feature type="short sequence motif" description="GXSXG" evidence="7">
    <location>
        <begin position="98"/>
        <end position="102"/>
    </location>
</feature>
<dbReference type="GO" id="GO:0006952">
    <property type="term" value="P:defense response"/>
    <property type="evidence" value="ECO:0007669"/>
    <property type="project" value="UniProtKB-KW"/>
</dbReference>
<feature type="domain" description="PNPLA" evidence="10">
    <location>
        <begin position="55"/>
        <end position="260"/>
    </location>
</feature>
<feature type="active site" description="Proton acceptor" evidence="7">
    <location>
        <position position="247"/>
    </location>
</feature>
<evidence type="ECO:0000313" key="11">
    <source>
        <dbReference type="EMBL" id="KAF8769535.1"/>
    </source>
</evidence>
<feature type="active site" description="Proton acceptor" evidence="7">
    <location>
        <position position="982"/>
    </location>
</feature>
<feature type="short sequence motif" description="GXSXG" evidence="7">
    <location>
        <begin position="841"/>
        <end position="845"/>
    </location>
</feature>
<feature type="short sequence motif" description="DGA/G" evidence="7">
    <location>
        <begin position="247"/>
        <end position="249"/>
    </location>
</feature>
<keyword evidence="4 7" id="KW-0442">Lipid degradation</keyword>
<evidence type="ECO:0000256" key="1">
    <source>
        <dbReference type="ARBA" id="ARBA00010240"/>
    </source>
</evidence>
<dbReference type="SUPFAM" id="SSF52151">
    <property type="entry name" value="FabD/lysophospholipase-like"/>
    <property type="match status" value="2"/>
</dbReference>
<evidence type="ECO:0000256" key="9">
    <source>
        <dbReference type="SAM" id="MobiDB-lite"/>
    </source>
</evidence>
<evidence type="ECO:0000256" key="4">
    <source>
        <dbReference type="ARBA" id="ARBA00022963"/>
    </source>
</evidence>
<feature type="region of interest" description="Disordered" evidence="9">
    <location>
        <begin position="542"/>
        <end position="585"/>
    </location>
</feature>
<feature type="compositionally biased region" description="Polar residues" evidence="9">
    <location>
        <begin position="562"/>
        <end position="583"/>
    </location>
</feature>
<dbReference type="OrthoDB" id="1658288at2759"/>
<evidence type="ECO:0000256" key="2">
    <source>
        <dbReference type="ARBA" id="ARBA00022801"/>
    </source>
</evidence>
<feature type="compositionally biased region" description="Gly residues" evidence="9">
    <location>
        <begin position="11"/>
        <end position="20"/>
    </location>
</feature>
<dbReference type="FunFam" id="3.40.1090.10:FF:000061">
    <property type="entry name" value="Patatin"/>
    <property type="match status" value="1"/>
</dbReference>
<evidence type="ECO:0000259" key="10">
    <source>
        <dbReference type="PROSITE" id="PS51635"/>
    </source>
</evidence>
<dbReference type="Gene3D" id="3.40.1090.10">
    <property type="entry name" value="Cytosolic phospholipase A2 catalytic domain"/>
    <property type="match status" value="3"/>
</dbReference>
<comment type="function">
    <text evidence="6">Possesses non-specific lipolytic acyl hydrolase (LAH) activity. Hydrolyzes phospholipids as well as galactolipids. May play a role in disease resistance.</text>
</comment>
<evidence type="ECO:0000256" key="7">
    <source>
        <dbReference type="PROSITE-ProRule" id="PRU01161"/>
    </source>
</evidence>
<dbReference type="FunFam" id="3.40.1090.10:FF:000005">
    <property type="entry name" value="Patatin"/>
    <property type="match status" value="1"/>
</dbReference>
<feature type="compositionally biased region" description="Basic and acidic residues" evidence="9">
    <location>
        <begin position="551"/>
        <end position="561"/>
    </location>
</feature>
<dbReference type="InterPro" id="IPR002641">
    <property type="entry name" value="PNPLA_dom"/>
</dbReference>
<keyword evidence="5 7" id="KW-0443">Lipid metabolism</keyword>
<dbReference type="EC" id="3.1.1.-" evidence="8"/>
<dbReference type="Pfam" id="PF01734">
    <property type="entry name" value="Patatin"/>
    <property type="match status" value="2"/>
</dbReference>
<evidence type="ECO:0000256" key="3">
    <source>
        <dbReference type="ARBA" id="ARBA00022821"/>
    </source>
</evidence>
<feature type="active site" description="Nucleophile" evidence="7">
    <location>
        <position position="100"/>
    </location>
</feature>
<evidence type="ECO:0000313" key="12">
    <source>
        <dbReference type="Proteomes" id="UP000636709"/>
    </source>
</evidence>
<organism evidence="11 12">
    <name type="scientific">Digitaria exilis</name>
    <dbReference type="NCBI Taxonomy" id="1010633"/>
    <lineage>
        <taxon>Eukaryota</taxon>
        <taxon>Viridiplantae</taxon>
        <taxon>Streptophyta</taxon>
        <taxon>Embryophyta</taxon>
        <taxon>Tracheophyta</taxon>
        <taxon>Spermatophyta</taxon>
        <taxon>Magnoliopsida</taxon>
        <taxon>Liliopsida</taxon>
        <taxon>Poales</taxon>
        <taxon>Poaceae</taxon>
        <taxon>PACMAD clade</taxon>
        <taxon>Panicoideae</taxon>
        <taxon>Panicodae</taxon>
        <taxon>Paniceae</taxon>
        <taxon>Anthephorinae</taxon>
        <taxon>Digitaria</taxon>
    </lineage>
</organism>
<gene>
    <name evidence="11" type="ORF">HU200_006573</name>
</gene>
<evidence type="ECO:0000256" key="6">
    <source>
        <dbReference type="ARBA" id="ARBA00025642"/>
    </source>
</evidence>
<feature type="region of interest" description="Disordered" evidence="9">
    <location>
        <begin position="1"/>
        <end position="22"/>
    </location>
</feature>
<dbReference type="PANTHER" id="PTHR32176">
    <property type="entry name" value="XYLOSE ISOMERASE"/>
    <property type="match status" value="1"/>
</dbReference>
<evidence type="ECO:0000256" key="5">
    <source>
        <dbReference type="ARBA" id="ARBA00023098"/>
    </source>
</evidence>